<dbReference type="InterPro" id="IPR003719">
    <property type="entry name" value="Phenazine_PhzF-like"/>
</dbReference>
<dbReference type="NCBIfam" id="TIGR00654">
    <property type="entry name" value="PhzF_family"/>
    <property type="match status" value="1"/>
</dbReference>
<dbReference type="EMBL" id="FLOB01000005">
    <property type="protein sequence ID" value="SBS32423.1"/>
    <property type="molecule type" value="Genomic_DNA"/>
</dbReference>
<dbReference type="EC" id="5.1.-.-" evidence="4"/>
<dbReference type="Pfam" id="PF02567">
    <property type="entry name" value="PhzC-PhzF"/>
    <property type="match status" value="1"/>
</dbReference>
<dbReference type="SUPFAM" id="SSF54506">
    <property type="entry name" value="Diaminopimelate epimerase-like"/>
    <property type="match status" value="1"/>
</dbReference>
<sequence length="301" mass="32672">MKVGSVVMEKVEDKMPPVTVYLVEAFSYLEKGGNTAGVMLNADNLSREDRLSIAKQVGVSETAFVSQNEKADFAVAFFTPTEEVDFCGHATVATFWLLKHLGIVSEGRYMQETKAGVLAVDVDTTGLVTMEQTRPTWMNVYSADVIAPLFGLSERALSKLALPIQALSTGLPDIIVPVPKGELDKVVMDEKAVVDFSRQEKVIGFHLFELNPEKGGVTAYCRNFAPAVGISEESATGSASGALACYLYKQLGLTSMCFEQGRAMGKTSRLWAELSIKADDIAQVHVSGMAYLRDRILVALL</sequence>
<dbReference type="PIRSF" id="PIRSF016184">
    <property type="entry name" value="PhzC_PhzF"/>
    <property type="match status" value="1"/>
</dbReference>
<name>A0A1A8TG59_9GAMM</name>
<comment type="similarity">
    <text evidence="1">Belongs to the PhzF family.</text>
</comment>
<dbReference type="RefSeq" id="WP_245659093.1">
    <property type="nucleotide sequence ID" value="NZ_FLOB01000005.1"/>
</dbReference>
<evidence type="ECO:0000313" key="4">
    <source>
        <dbReference type="EMBL" id="SBS32423.1"/>
    </source>
</evidence>
<keyword evidence="5" id="KW-1185">Reference proteome</keyword>
<dbReference type="GO" id="GO:0016853">
    <property type="term" value="F:isomerase activity"/>
    <property type="evidence" value="ECO:0007669"/>
    <property type="project" value="UniProtKB-KW"/>
</dbReference>
<evidence type="ECO:0000256" key="2">
    <source>
        <dbReference type="ARBA" id="ARBA00023235"/>
    </source>
</evidence>
<keyword evidence="2 4" id="KW-0413">Isomerase</keyword>
<accession>A0A1A8TG59</accession>
<gene>
    <name evidence="4" type="primary">yddE</name>
    <name evidence="4" type="ORF">MSP8886_02422</name>
</gene>
<reference evidence="4 5" key="1">
    <citation type="submission" date="2016-06" db="EMBL/GenBank/DDBJ databases">
        <authorList>
            <person name="Kjaerup R.B."/>
            <person name="Dalgaard T.S."/>
            <person name="Juul-Madsen H.R."/>
        </authorList>
    </citation>
    <scope>NUCLEOTIDE SEQUENCE [LARGE SCALE GENOMIC DNA]</scope>
    <source>
        <strain evidence="4 5">CECT 8886</strain>
    </source>
</reference>
<dbReference type="Proteomes" id="UP000092544">
    <property type="component" value="Unassembled WGS sequence"/>
</dbReference>
<dbReference type="GO" id="GO:0005737">
    <property type="term" value="C:cytoplasm"/>
    <property type="evidence" value="ECO:0007669"/>
    <property type="project" value="TreeGrafter"/>
</dbReference>
<evidence type="ECO:0000256" key="1">
    <source>
        <dbReference type="ARBA" id="ARBA00008270"/>
    </source>
</evidence>
<dbReference type="AlphaFoldDB" id="A0A1A8TG59"/>
<evidence type="ECO:0000313" key="5">
    <source>
        <dbReference type="Proteomes" id="UP000092544"/>
    </source>
</evidence>
<dbReference type="PANTHER" id="PTHR13774">
    <property type="entry name" value="PHENAZINE BIOSYNTHESIS PROTEIN"/>
    <property type="match status" value="1"/>
</dbReference>
<organism evidence="4 5">
    <name type="scientific">Marinomonas spartinae</name>
    <dbReference type="NCBI Taxonomy" id="1792290"/>
    <lineage>
        <taxon>Bacteria</taxon>
        <taxon>Pseudomonadati</taxon>
        <taxon>Pseudomonadota</taxon>
        <taxon>Gammaproteobacteria</taxon>
        <taxon>Oceanospirillales</taxon>
        <taxon>Oceanospirillaceae</taxon>
        <taxon>Marinomonas</taxon>
    </lineage>
</organism>
<feature type="active site" evidence="3">
    <location>
        <position position="61"/>
    </location>
</feature>
<protein>
    <submittedName>
        <fullName evidence="4">Putative isomerase YddE</fullName>
        <ecNumber evidence="4">5.1.-.-</ecNumber>
    </submittedName>
</protein>
<dbReference type="STRING" id="1792290.MSP8886_02422"/>
<proteinExistence type="inferred from homology"/>
<evidence type="ECO:0000256" key="3">
    <source>
        <dbReference type="PIRSR" id="PIRSR016184-1"/>
    </source>
</evidence>
<dbReference type="PANTHER" id="PTHR13774:SF39">
    <property type="entry name" value="BIOSYNTHESIS PROTEIN, PUTATIVE-RELATED"/>
    <property type="match status" value="1"/>
</dbReference>
<dbReference type="Gene3D" id="3.10.310.10">
    <property type="entry name" value="Diaminopimelate Epimerase, Chain A, domain 1"/>
    <property type="match status" value="2"/>
</dbReference>